<name>A0A415SDY6_MEDGN</name>
<comment type="caution">
    <text evidence="2">The sequence shown here is derived from an EMBL/GenBank/DDBJ whole genome shotgun (WGS) entry which is preliminary data.</text>
</comment>
<evidence type="ECO:0000313" key="3">
    <source>
        <dbReference type="Proteomes" id="UP000285610"/>
    </source>
</evidence>
<dbReference type="EMBL" id="QRQE01000002">
    <property type="protein sequence ID" value="RHM81427.1"/>
    <property type="molecule type" value="Genomic_DNA"/>
</dbReference>
<gene>
    <name evidence="2" type="ORF">DWZ50_01120</name>
</gene>
<protein>
    <submittedName>
        <fullName evidence="2">Uncharacterized protein</fullName>
    </submittedName>
</protein>
<evidence type="ECO:0000256" key="1">
    <source>
        <dbReference type="SAM" id="MobiDB-lite"/>
    </source>
</evidence>
<reference evidence="2 3" key="1">
    <citation type="submission" date="2018-08" db="EMBL/GenBank/DDBJ databases">
        <title>A genome reference for cultivated species of the human gut microbiota.</title>
        <authorList>
            <person name="Zou Y."/>
            <person name="Xue W."/>
            <person name="Luo G."/>
        </authorList>
    </citation>
    <scope>NUCLEOTIDE SEQUENCE [LARGE SCALE GENOMIC DNA]</scope>
    <source>
        <strain evidence="2 3">AF33-12</strain>
    </source>
</reference>
<dbReference type="AlphaFoldDB" id="A0A415SDY6"/>
<dbReference type="RefSeq" id="WP_118444105.1">
    <property type="nucleotide sequence ID" value="NZ_JBCPGC010000002.1"/>
</dbReference>
<dbReference type="Proteomes" id="UP000285610">
    <property type="component" value="Unassembled WGS sequence"/>
</dbReference>
<feature type="compositionally biased region" description="Basic residues" evidence="1">
    <location>
        <begin position="1"/>
        <end position="15"/>
    </location>
</feature>
<sequence>MKSKNMKKKRSRKQLRQSSRAAARGAFAKVAERLLELQLLFCAQKRKAGSEEPAIHGIIRYDE</sequence>
<accession>A0A415SDY6</accession>
<proteinExistence type="predicted"/>
<evidence type="ECO:0000313" key="2">
    <source>
        <dbReference type="EMBL" id="RHM81427.1"/>
    </source>
</evidence>
<feature type="region of interest" description="Disordered" evidence="1">
    <location>
        <begin position="1"/>
        <end position="22"/>
    </location>
</feature>
<organism evidence="2 3">
    <name type="scientific">Mediterraneibacter gnavus</name>
    <name type="common">Ruminococcus gnavus</name>
    <dbReference type="NCBI Taxonomy" id="33038"/>
    <lineage>
        <taxon>Bacteria</taxon>
        <taxon>Bacillati</taxon>
        <taxon>Bacillota</taxon>
        <taxon>Clostridia</taxon>
        <taxon>Lachnospirales</taxon>
        <taxon>Lachnospiraceae</taxon>
        <taxon>Mediterraneibacter</taxon>
    </lineage>
</organism>